<keyword evidence="3" id="KW-1185">Reference proteome</keyword>
<dbReference type="Proteomes" id="UP001198182">
    <property type="component" value="Unassembled WGS sequence"/>
</dbReference>
<organism evidence="2 3">
    <name type="scientific">Hominifimenecus microfluidus</name>
    <dbReference type="NCBI Taxonomy" id="2885348"/>
    <lineage>
        <taxon>Bacteria</taxon>
        <taxon>Bacillati</taxon>
        <taxon>Bacillota</taxon>
        <taxon>Clostridia</taxon>
        <taxon>Lachnospirales</taxon>
        <taxon>Lachnospiraceae</taxon>
        <taxon>Hominifimenecus</taxon>
    </lineage>
</organism>
<dbReference type="EMBL" id="JAJEQR010000004">
    <property type="protein sequence ID" value="MCC2229799.1"/>
    <property type="molecule type" value="Genomic_DNA"/>
</dbReference>
<evidence type="ECO:0000256" key="1">
    <source>
        <dbReference type="SAM" id="MobiDB-lite"/>
    </source>
</evidence>
<protein>
    <submittedName>
        <fullName evidence="2">Uncharacterized protein</fullName>
    </submittedName>
</protein>
<dbReference type="AlphaFoldDB" id="A0AAE3E7X6"/>
<proteinExistence type="predicted"/>
<reference evidence="2" key="1">
    <citation type="submission" date="2021-10" db="EMBL/GenBank/DDBJ databases">
        <title>Anaerobic single-cell dispensing facilitates the cultivation of human gut bacteria.</title>
        <authorList>
            <person name="Afrizal A."/>
        </authorList>
    </citation>
    <scope>NUCLEOTIDE SEQUENCE</scope>
    <source>
        <strain evidence="2">CLA-AA-H215</strain>
    </source>
</reference>
<evidence type="ECO:0000313" key="2">
    <source>
        <dbReference type="EMBL" id="MCC2229799.1"/>
    </source>
</evidence>
<evidence type="ECO:0000313" key="3">
    <source>
        <dbReference type="Proteomes" id="UP001198182"/>
    </source>
</evidence>
<feature type="compositionally biased region" description="Basic residues" evidence="1">
    <location>
        <begin position="17"/>
        <end position="26"/>
    </location>
</feature>
<feature type="non-terminal residue" evidence="2">
    <location>
        <position position="1"/>
    </location>
</feature>
<feature type="region of interest" description="Disordered" evidence="1">
    <location>
        <begin position="17"/>
        <end position="36"/>
    </location>
</feature>
<name>A0AAE3E7X6_9FIRM</name>
<sequence>TFKPRRGALGRLAINRRAARSRKRSTSGRVEMGSACPGVCAEPPSRTCSKLPKETVPLVCAEPHGKV</sequence>
<comment type="caution">
    <text evidence="2">The sequence shown here is derived from an EMBL/GenBank/DDBJ whole genome shotgun (WGS) entry which is preliminary data.</text>
</comment>
<gene>
    <name evidence="2" type="ORF">LKD81_02115</name>
</gene>
<dbReference type="RefSeq" id="WP_308452586.1">
    <property type="nucleotide sequence ID" value="NZ_JAJEQR010000004.1"/>
</dbReference>
<accession>A0AAE3E7X6</accession>